<evidence type="ECO:0000313" key="2">
    <source>
        <dbReference type="WBParaSite" id="RSKR_0000279700.1"/>
    </source>
</evidence>
<name>A0AC35TPR6_9BILA</name>
<dbReference type="Proteomes" id="UP000095286">
    <property type="component" value="Unplaced"/>
</dbReference>
<evidence type="ECO:0000313" key="1">
    <source>
        <dbReference type="Proteomes" id="UP000095286"/>
    </source>
</evidence>
<accession>A0AC35TPR6</accession>
<organism evidence="1 2">
    <name type="scientific">Rhabditophanes sp. KR3021</name>
    <dbReference type="NCBI Taxonomy" id="114890"/>
    <lineage>
        <taxon>Eukaryota</taxon>
        <taxon>Metazoa</taxon>
        <taxon>Ecdysozoa</taxon>
        <taxon>Nematoda</taxon>
        <taxon>Chromadorea</taxon>
        <taxon>Rhabditida</taxon>
        <taxon>Tylenchina</taxon>
        <taxon>Panagrolaimomorpha</taxon>
        <taxon>Strongyloidoidea</taxon>
        <taxon>Alloionematidae</taxon>
        <taxon>Rhabditophanes</taxon>
    </lineage>
</organism>
<protein>
    <submittedName>
        <fullName evidence="2">AAA domain-containing protein</fullName>
    </submittedName>
</protein>
<sequence length="496" mass="55144">MPASKNPLSTVQISNSARCVLSSIDEENAKAAEIERRNKFIKARIPVGRGNNLKIAERGRQLAKATTNCRVKDDGETCGEVVMNDQFTLRVSPSGPTPRRALAMKSRNVGAMYKGSDKKSVENVSVESKCEVEVGQKKNIDPKMKPTSFSAPTVKKTLLTDLMMKPNLLTDPTVKPTLLTDPIVTLTPLIDSNTTKNPSIPSGLMDLIKSSIPAESPDVEWDDVIGLSELKRSLLTSVVVSQRRVKLFVGLRKPKKSFLLYGPPGTGKTLIVKAIAKASGFVFFNVLPSIVTSKFRGESEKLISSLFEMAKSYEKAIIFFDEIDSLAMKRGGQSEHEASRRFMSEFLVRLQECSETHNNIYIFAATNRPWDIDSAVLRRFQVKSYVPLPTKEDRCLILKRLLVEHTLMSNFDFDKISGYLDGYSPSDIRNICSSAANYPLDDYLGGFNDSALNRSSFLDVSVDLPIGETHFLKAIGTTPKSVTKDELKEFEKYMEQ</sequence>
<proteinExistence type="predicted"/>
<dbReference type="WBParaSite" id="RSKR_0000279700.1">
    <property type="protein sequence ID" value="RSKR_0000279700.1"/>
    <property type="gene ID" value="RSKR_0000279700"/>
</dbReference>
<reference evidence="2" key="1">
    <citation type="submission" date="2016-11" db="UniProtKB">
        <authorList>
            <consortium name="WormBaseParasite"/>
        </authorList>
    </citation>
    <scope>IDENTIFICATION</scope>
    <source>
        <strain evidence="2">KR3021</strain>
    </source>
</reference>